<dbReference type="Gene3D" id="2.115.10.20">
    <property type="entry name" value="Glycosyl hydrolase domain, family 43"/>
    <property type="match status" value="1"/>
</dbReference>
<dbReference type="InterPro" id="IPR023296">
    <property type="entry name" value="Glyco_hydro_beta-prop_sf"/>
</dbReference>
<dbReference type="Proteomes" id="UP001442841">
    <property type="component" value="Chromosome"/>
</dbReference>
<gene>
    <name evidence="2" type="ORF">AADG42_11560</name>
</gene>
<protein>
    <submittedName>
        <fullName evidence="2">DUF4185 domain-containing protein</fullName>
    </submittedName>
</protein>
<name>A0ABZ3FPD1_9ACTN</name>
<dbReference type="EMBL" id="CP154795">
    <property type="protein sequence ID" value="XAN07916.1"/>
    <property type="molecule type" value="Genomic_DNA"/>
</dbReference>
<organism evidence="2 3">
    <name type="scientific">Ammonicoccus fulvus</name>
    <dbReference type="NCBI Taxonomy" id="3138240"/>
    <lineage>
        <taxon>Bacteria</taxon>
        <taxon>Bacillati</taxon>
        <taxon>Actinomycetota</taxon>
        <taxon>Actinomycetes</taxon>
        <taxon>Propionibacteriales</taxon>
        <taxon>Propionibacteriaceae</taxon>
        <taxon>Ammonicoccus</taxon>
    </lineage>
</organism>
<evidence type="ECO:0000313" key="2">
    <source>
        <dbReference type="EMBL" id="XAN07916.1"/>
    </source>
</evidence>
<reference evidence="2 3" key="1">
    <citation type="submission" date="2024-04" db="EMBL/GenBank/DDBJ databases">
        <title>Isolation of an actinomycete strain from pig manure.</title>
        <authorList>
            <person name="Gong T."/>
            <person name="Yu Z."/>
            <person name="An M."/>
            <person name="Wei C."/>
            <person name="Yang W."/>
            <person name="Liu L."/>
        </authorList>
    </citation>
    <scope>NUCLEOTIDE SEQUENCE [LARGE SCALE GENOMIC DNA]</scope>
    <source>
        <strain evidence="2 3">ZF39</strain>
    </source>
</reference>
<dbReference type="InterPro" id="IPR025442">
    <property type="entry name" value="DUF4185"/>
</dbReference>
<accession>A0ABZ3FPD1</accession>
<dbReference type="RefSeq" id="WP_425309374.1">
    <property type="nucleotide sequence ID" value="NZ_CP154795.1"/>
</dbReference>
<keyword evidence="3" id="KW-1185">Reference proteome</keyword>
<dbReference type="SUPFAM" id="SSF75005">
    <property type="entry name" value="Arabinanase/levansucrase/invertase"/>
    <property type="match status" value="1"/>
</dbReference>
<proteinExistence type="predicted"/>
<sequence length="355" mass="39416">MNPRPAPLTVTETVLHSKLTGADSINDTARRFGVTATDLGTIWEAGPGADGVERVFLMFGDTYGDGWGGRGAGPATADWRTNVLFASTTTDIEAEGIRLDSAVSRVRRGGAAQVIRRNRLNLPRAKFPEHTLIPNTGITVDGVHYVQWMSVTFWRGGGRWRTFQAGIAVSRDDARTWSKPIRGRWLNLLGTDRFQVGCFARDDDWVYLLGTTNGRHGPAYLARVAPDRVDRVAAYEYWDSERWQSRQSRAAAVVPGPVGEMSVIFHEGLGVWLAMHLDEDRAAIVIHHAERITGPWSEGVPVATGVNYPALYGGFMHPWFCADDRVYWLMSQWDPYNVFLMRSTLAVPGDASKEP</sequence>
<evidence type="ECO:0000259" key="1">
    <source>
        <dbReference type="Pfam" id="PF13810"/>
    </source>
</evidence>
<feature type="domain" description="DUF4185" evidence="1">
    <location>
        <begin position="24"/>
        <end position="342"/>
    </location>
</feature>
<evidence type="ECO:0000313" key="3">
    <source>
        <dbReference type="Proteomes" id="UP001442841"/>
    </source>
</evidence>
<dbReference type="Pfam" id="PF13810">
    <property type="entry name" value="DUF4185"/>
    <property type="match status" value="1"/>
</dbReference>